<reference evidence="2" key="1">
    <citation type="journal article" date="2021" name="Gut Microbes">
        <title>A synthetic consortium of 100 gut commensals modulates the composition and function in a colon model of the microbiome of elderly subjects.</title>
        <authorList>
            <person name="Perez M."/>
            <person name="Ntemiri A."/>
            <person name="Tan H."/>
            <person name="Harris H.M.B."/>
            <person name="Roager H.M."/>
            <person name="Ribiere C."/>
            <person name="O'Toole P.W."/>
        </authorList>
    </citation>
    <scope>NUCLEOTIDE SEQUENCE</scope>
    <source>
        <strain evidence="2">MCC335</strain>
    </source>
</reference>
<comment type="caution">
    <text evidence="2">The sequence shown here is derived from an EMBL/GenBank/DDBJ whole genome shotgun (WGS) entry which is preliminary data.</text>
</comment>
<keyword evidence="2" id="KW-0238">DNA-binding</keyword>
<sequence>MRFKRGGMALEAIREYVQLALKGEETKAARKEILMEAKESLEARLMEMQESLDVINYKLDTYEQKCGPITMEIGKENS</sequence>
<organism evidence="2 3">
    <name type="scientific">Enterocloster citroniae</name>
    <dbReference type="NCBI Taxonomy" id="358743"/>
    <lineage>
        <taxon>Bacteria</taxon>
        <taxon>Bacillati</taxon>
        <taxon>Bacillota</taxon>
        <taxon>Clostridia</taxon>
        <taxon>Lachnospirales</taxon>
        <taxon>Lachnospiraceae</taxon>
        <taxon>Enterocloster</taxon>
    </lineage>
</organism>
<name>A0A3E2VMB8_9FIRM</name>
<dbReference type="InterPro" id="IPR015358">
    <property type="entry name" value="Tscrpt_reg_MerR_DNA-bd"/>
</dbReference>
<dbReference type="Pfam" id="PF09278">
    <property type="entry name" value="MerR-DNA-bind"/>
    <property type="match status" value="1"/>
</dbReference>
<dbReference type="EMBL" id="WQPS01000043">
    <property type="protein sequence ID" value="MBT9812266.1"/>
    <property type="molecule type" value="Genomic_DNA"/>
</dbReference>
<evidence type="ECO:0000313" key="2">
    <source>
        <dbReference type="EMBL" id="MBT9812266.1"/>
    </source>
</evidence>
<dbReference type="Proteomes" id="UP000708338">
    <property type="component" value="Unassembled WGS sequence"/>
</dbReference>
<accession>A0A3E2VMB8</accession>
<dbReference type="Gene3D" id="1.10.1660.10">
    <property type="match status" value="1"/>
</dbReference>
<dbReference type="AlphaFoldDB" id="A0A3E2VMB8"/>
<dbReference type="SUPFAM" id="SSF46955">
    <property type="entry name" value="Putative DNA-binding domain"/>
    <property type="match status" value="1"/>
</dbReference>
<evidence type="ECO:0000259" key="1">
    <source>
        <dbReference type="Pfam" id="PF09278"/>
    </source>
</evidence>
<dbReference type="GO" id="GO:0003677">
    <property type="term" value="F:DNA binding"/>
    <property type="evidence" value="ECO:0007669"/>
    <property type="project" value="UniProtKB-KW"/>
</dbReference>
<protein>
    <submittedName>
        <fullName evidence="2">MerR family DNA-binding protein</fullName>
    </submittedName>
</protein>
<dbReference type="InterPro" id="IPR009061">
    <property type="entry name" value="DNA-bd_dom_put_sf"/>
</dbReference>
<proteinExistence type="predicted"/>
<gene>
    <name evidence="2" type="ORF">GPL26_21850</name>
</gene>
<feature type="domain" description="Transcription regulator MerR DNA binding" evidence="1">
    <location>
        <begin position="2"/>
        <end position="53"/>
    </location>
</feature>
<evidence type="ECO:0000313" key="3">
    <source>
        <dbReference type="Proteomes" id="UP000708338"/>
    </source>
</evidence>